<dbReference type="AlphaFoldDB" id="D4BQA8"/>
<organism evidence="1 2">
    <name type="scientific">Bifidobacterium breve DSM 20213 = JCM 1192</name>
    <dbReference type="NCBI Taxonomy" id="518634"/>
    <lineage>
        <taxon>Bacteria</taxon>
        <taxon>Bacillati</taxon>
        <taxon>Actinomycetota</taxon>
        <taxon>Actinomycetes</taxon>
        <taxon>Bifidobacteriales</taxon>
        <taxon>Bifidobacteriaceae</taxon>
        <taxon>Bifidobacterium</taxon>
    </lineage>
</organism>
<accession>D4BQA8</accession>
<evidence type="ECO:0000313" key="1">
    <source>
        <dbReference type="EMBL" id="EFE88403.1"/>
    </source>
</evidence>
<keyword evidence="2" id="KW-1185">Reference proteome</keyword>
<name>D4BQA8_BIFBR</name>
<reference evidence="1 2" key="1">
    <citation type="submission" date="2010-02" db="EMBL/GenBank/DDBJ databases">
        <authorList>
            <person name="Weinstock G."/>
            <person name="Sodergren E."/>
            <person name="Clifton S."/>
            <person name="Fulton L."/>
            <person name="Fulton B."/>
            <person name="Courtney L."/>
            <person name="Fronick C."/>
            <person name="Harrison M."/>
            <person name="Strong C."/>
            <person name="Farmer C."/>
            <person name="Delahaunty K."/>
            <person name="Markovic C."/>
            <person name="Hall O."/>
            <person name="Minx P."/>
            <person name="Tomlinson C."/>
            <person name="Mitreva M."/>
            <person name="Nelson J."/>
            <person name="Hou S."/>
            <person name="Wollam A."/>
            <person name="Pepin K.H."/>
            <person name="Johnson M."/>
            <person name="Bhonagiri V."/>
            <person name="Zhang X."/>
            <person name="Suruliraj S."/>
            <person name="Warren W."/>
            <person name="Chinwalla A."/>
            <person name="Mardis E.R."/>
            <person name="Wilson R.K."/>
        </authorList>
    </citation>
    <scope>NUCLEOTIDE SEQUENCE [LARGE SCALE GENOMIC DNA]</scope>
    <source>
        <strain evidence="1 2">DSM 20213</strain>
    </source>
</reference>
<proteinExistence type="predicted"/>
<comment type="caution">
    <text evidence="1">The sequence shown here is derived from an EMBL/GenBank/DDBJ whole genome shotgun (WGS) entry which is preliminary data.</text>
</comment>
<gene>
    <name evidence="1" type="ORF">BIFBRE_04277</name>
</gene>
<dbReference type="EMBL" id="ACCG02000012">
    <property type="protein sequence ID" value="EFE88403.1"/>
    <property type="molecule type" value="Genomic_DNA"/>
</dbReference>
<sequence>MTIHYLWALLCSVVLVPHNLFTPAASCKLKTAVVLFLSQVFN</sequence>
<dbReference type="Proteomes" id="UP000003191">
    <property type="component" value="Unassembled WGS sequence"/>
</dbReference>
<evidence type="ECO:0000313" key="2">
    <source>
        <dbReference type="Proteomes" id="UP000003191"/>
    </source>
</evidence>
<dbReference type="HOGENOM" id="CLU_3247880_0_0_11"/>
<protein>
    <submittedName>
        <fullName evidence="1">Uncharacterized protein</fullName>
    </submittedName>
</protein>